<dbReference type="PANTHER" id="PTHR23222">
    <property type="entry name" value="PROHIBITIN"/>
    <property type="match status" value="1"/>
</dbReference>
<keyword evidence="5" id="KW-1185">Reference proteome</keyword>
<evidence type="ECO:0000313" key="4">
    <source>
        <dbReference type="EMBL" id="AWI09016.1"/>
    </source>
</evidence>
<organism evidence="4 5">
    <name type="scientific">Ereboglobus luteus</name>
    <dbReference type="NCBI Taxonomy" id="1796921"/>
    <lineage>
        <taxon>Bacteria</taxon>
        <taxon>Pseudomonadati</taxon>
        <taxon>Verrucomicrobiota</taxon>
        <taxon>Opitutia</taxon>
        <taxon>Opitutales</taxon>
        <taxon>Opitutaceae</taxon>
        <taxon>Ereboglobus</taxon>
    </lineage>
</organism>
<dbReference type="SMART" id="SM00244">
    <property type="entry name" value="PHB"/>
    <property type="match status" value="1"/>
</dbReference>
<dbReference type="Proteomes" id="UP000244896">
    <property type="component" value="Chromosome"/>
</dbReference>
<dbReference type="PANTHER" id="PTHR23222:SF0">
    <property type="entry name" value="PROHIBITIN 1"/>
    <property type="match status" value="1"/>
</dbReference>
<keyword evidence="2" id="KW-0812">Transmembrane</keyword>
<dbReference type="Gene3D" id="3.30.479.30">
    <property type="entry name" value="Band 7 domain"/>
    <property type="match status" value="1"/>
</dbReference>
<evidence type="ECO:0000259" key="3">
    <source>
        <dbReference type="SMART" id="SM00244"/>
    </source>
</evidence>
<feature type="domain" description="Band 7" evidence="3">
    <location>
        <begin position="64"/>
        <end position="224"/>
    </location>
</feature>
<dbReference type="KEGG" id="elut:CKA38_06950"/>
<proteinExistence type="predicted"/>
<dbReference type="InterPro" id="IPR000163">
    <property type="entry name" value="Prohibitin"/>
</dbReference>
<dbReference type="CDD" id="cd03401">
    <property type="entry name" value="SPFH_prohibitin"/>
    <property type="match status" value="1"/>
</dbReference>
<dbReference type="Pfam" id="PF01145">
    <property type="entry name" value="Band_7"/>
    <property type="match status" value="1"/>
</dbReference>
<keyword evidence="2" id="KW-0472">Membrane</keyword>
<reference evidence="4 5" key="1">
    <citation type="journal article" date="2018" name="Syst. Appl. Microbiol.">
        <title>Ereboglobus luteus gen. nov. sp. nov. from cockroach guts, and new insights into the oxygen relationship of the genera Opitutus and Didymococcus (Verrucomicrobia: Opitutaceae).</title>
        <authorList>
            <person name="Tegtmeier D."/>
            <person name="Belitz A."/>
            <person name="Radek R."/>
            <person name="Heimerl T."/>
            <person name="Brune A."/>
        </authorList>
    </citation>
    <scope>NUCLEOTIDE SEQUENCE [LARGE SCALE GENOMIC DNA]</scope>
    <source>
        <strain evidence="4 5">Ho45</strain>
    </source>
</reference>
<dbReference type="SUPFAM" id="SSF117892">
    <property type="entry name" value="Band 7/SPFH domain"/>
    <property type="match status" value="1"/>
</dbReference>
<comment type="subcellular location">
    <subcellularLocation>
        <location evidence="1">Membrane</location>
        <topology evidence="1">Single-pass membrane protein</topology>
    </subcellularLocation>
</comment>
<dbReference type="InterPro" id="IPR001107">
    <property type="entry name" value="Band_7"/>
</dbReference>
<dbReference type="GO" id="GO:0016020">
    <property type="term" value="C:membrane"/>
    <property type="evidence" value="ECO:0007669"/>
    <property type="project" value="UniProtKB-SubCell"/>
</dbReference>
<evidence type="ECO:0000256" key="1">
    <source>
        <dbReference type="ARBA" id="ARBA00004167"/>
    </source>
</evidence>
<dbReference type="PRINTS" id="PR00679">
    <property type="entry name" value="PROHIBITIN"/>
</dbReference>
<accession>A0A2U8E2L1</accession>
<evidence type="ECO:0000256" key="2">
    <source>
        <dbReference type="SAM" id="Phobius"/>
    </source>
</evidence>
<name>A0A2U8E2L1_9BACT</name>
<keyword evidence="2" id="KW-1133">Transmembrane helix</keyword>
<dbReference type="AlphaFoldDB" id="A0A2U8E2L1"/>
<evidence type="ECO:0000313" key="5">
    <source>
        <dbReference type="Proteomes" id="UP000244896"/>
    </source>
</evidence>
<sequence>MEVLRESEAERGLFVDSKVREIFSGGASALAHGGVCPLFIRIMQPAKVIGPIVLILVIIVAAAQATFVVEPGYRGVLVTLGTVSKQFEPEGFGVKKPFISTVIPVLTRQQTRELPSECYSSDLQQVQMKLRVLYRIPEQSVVKIYQEYAGDPFTSLIAPRVQEALKEVAALQSAEQIVRQREQIKNHALENARRKIGDILNIVDLVIEDTTLSRELEAAIESKMVQEQEAAKARFTQQKTEIEAATAIIRAKGEAEAIRIRGEALRDNPTLIELQIVEKWDGKSPLVIGGGSQSAANILLPINVSAGNRSK</sequence>
<gene>
    <name evidence="4" type="ORF">CKA38_06950</name>
</gene>
<dbReference type="EMBL" id="CP023004">
    <property type="protein sequence ID" value="AWI09016.1"/>
    <property type="molecule type" value="Genomic_DNA"/>
</dbReference>
<feature type="transmembrane region" description="Helical" evidence="2">
    <location>
        <begin position="48"/>
        <end position="69"/>
    </location>
</feature>
<protein>
    <recommendedName>
        <fullName evidence="3">Band 7 domain-containing protein</fullName>
    </recommendedName>
</protein>
<dbReference type="InterPro" id="IPR036013">
    <property type="entry name" value="Band_7/SPFH_dom_sf"/>
</dbReference>